<keyword evidence="2" id="KW-1185">Reference proteome</keyword>
<sequence length="281" mass="31768">MYIFKGIYKLIRSLCDALILKRIRAVSVPICSTRETLDECLRLVELEQSGAYLRFGDGDVCIADGEGDLLQEKNSQMTLEMIEAFSASGPGILKTLPLNSSRFGMEYGMRPGVHLGADERCDFFLVRCFPYFLGNKIYNTCALHHQAVVDTEYCIDFLRLLRAKTILFVGCCDVPDNVKMLLFGTAFHVKTPASDSYKDIDRICFESSSFLEESSSFGVVVVAMGCAGRIFINRMLRFSFNVFYFDFGSLLDALCQRETRAWISETSVMDKSTYILKRLSE</sequence>
<comment type="caution">
    <text evidence="1">The sequence shown here is derived from an EMBL/GenBank/DDBJ whole genome shotgun (WGS) entry which is preliminary data.</text>
</comment>
<protein>
    <submittedName>
        <fullName evidence="1">Uncharacterized protein</fullName>
    </submittedName>
</protein>
<accession>A0A8G2C1A8</accession>
<evidence type="ECO:0000313" key="1">
    <source>
        <dbReference type="EMBL" id="SFL46921.1"/>
    </source>
</evidence>
<gene>
    <name evidence="1" type="ORF">SAMN05421830_102310</name>
</gene>
<proteinExistence type="predicted"/>
<dbReference type="AlphaFoldDB" id="A0A8G2C1A8"/>
<reference evidence="1 2" key="1">
    <citation type="submission" date="2016-10" db="EMBL/GenBank/DDBJ databases">
        <authorList>
            <person name="Varghese N."/>
            <person name="Submissions S."/>
        </authorList>
    </citation>
    <scope>NUCLEOTIDE SEQUENCE [LARGE SCALE GENOMIC DNA]</scope>
    <source>
        <strain evidence="1 2">DSM 1741</strain>
    </source>
</reference>
<dbReference type="Proteomes" id="UP000199581">
    <property type="component" value="Unassembled WGS sequence"/>
</dbReference>
<organism evidence="1 2">
    <name type="scientific">Desulfomicrobium norvegicum (strain DSM 1741 / NCIMB 8310)</name>
    <name type="common">Desulfovibrio baculatus (strain Norway 4)</name>
    <name type="synonym">Desulfovibrio desulfuricans (strain Norway 4)</name>
    <dbReference type="NCBI Taxonomy" id="52561"/>
    <lineage>
        <taxon>Bacteria</taxon>
        <taxon>Pseudomonadati</taxon>
        <taxon>Thermodesulfobacteriota</taxon>
        <taxon>Desulfovibrionia</taxon>
        <taxon>Desulfovibrionales</taxon>
        <taxon>Desulfomicrobiaceae</taxon>
        <taxon>Desulfomicrobium</taxon>
    </lineage>
</organism>
<evidence type="ECO:0000313" key="2">
    <source>
        <dbReference type="Proteomes" id="UP000199581"/>
    </source>
</evidence>
<dbReference type="EMBL" id="FOTO01000002">
    <property type="protein sequence ID" value="SFL46921.1"/>
    <property type="molecule type" value="Genomic_DNA"/>
</dbReference>
<name>A0A8G2C1A8_DESNO</name>